<evidence type="ECO:0000313" key="1">
    <source>
        <dbReference type="Proteomes" id="UP000081671"/>
    </source>
</evidence>
<dbReference type="InParanoid" id="A0A1S3F699"/>
<accession>A0A1S3F699</accession>
<protein>
    <submittedName>
        <fullName evidence="2">Cell cycle checkpoint protein RAD17-like isoform X1</fullName>
    </submittedName>
</protein>
<sequence length="133" mass="15223">MQLPQSELYLNILPLVYYGWKLLKFIMSKIGLRPKVSSTKVTGWVDPSFDDFSENTSISTITTDSSGVNNSSHRRKNVTSVLESSRFPTRKKIKLSPLEEFHGLENSNGWMSENEPWVDKYKPESQVLNTKPI</sequence>
<organism evidence="1 2">
    <name type="scientific">Dipodomys ordii</name>
    <name type="common">Ord's kangaroo rat</name>
    <dbReference type="NCBI Taxonomy" id="10020"/>
    <lineage>
        <taxon>Eukaryota</taxon>
        <taxon>Metazoa</taxon>
        <taxon>Chordata</taxon>
        <taxon>Craniata</taxon>
        <taxon>Vertebrata</taxon>
        <taxon>Euteleostomi</taxon>
        <taxon>Mammalia</taxon>
        <taxon>Eutheria</taxon>
        <taxon>Euarchontoglires</taxon>
        <taxon>Glires</taxon>
        <taxon>Rodentia</taxon>
        <taxon>Castorimorpha</taxon>
        <taxon>Heteromyidae</taxon>
        <taxon>Dipodomyinae</taxon>
        <taxon>Dipodomys</taxon>
    </lineage>
</organism>
<evidence type="ECO:0000313" key="2">
    <source>
        <dbReference type="RefSeq" id="XP_012871347.1"/>
    </source>
</evidence>
<dbReference type="OrthoDB" id="9835860at2759"/>
<dbReference type="KEGG" id="dord:105985374"/>
<dbReference type="RefSeq" id="XP_012871347.1">
    <property type="nucleotide sequence ID" value="XM_013015893.1"/>
</dbReference>
<name>A0A1S3F699_DIPOR</name>
<dbReference type="GeneID" id="105985374"/>
<keyword evidence="1" id="KW-1185">Reference proteome</keyword>
<dbReference type="AlphaFoldDB" id="A0A1S3F699"/>
<dbReference type="Proteomes" id="UP000081671">
    <property type="component" value="Unplaced"/>
</dbReference>
<reference evidence="2" key="1">
    <citation type="submission" date="2025-08" db="UniProtKB">
        <authorList>
            <consortium name="RefSeq"/>
        </authorList>
    </citation>
    <scope>IDENTIFICATION</scope>
    <source>
        <tissue evidence="2">Kidney</tissue>
    </source>
</reference>
<gene>
    <name evidence="2" type="primary">LOC105985374</name>
</gene>
<proteinExistence type="predicted"/>